<dbReference type="EMBL" id="VCKW01000351">
    <property type="protein sequence ID" value="TMQ89915.1"/>
    <property type="molecule type" value="Genomic_DNA"/>
</dbReference>
<dbReference type="RefSeq" id="WP_138649996.1">
    <property type="nucleotide sequence ID" value="NZ_VCKW01000351.1"/>
</dbReference>
<organism evidence="1 2">
    <name type="scientific">Actinomadura soli</name>
    <dbReference type="NCBI Taxonomy" id="2508997"/>
    <lineage>
        <taxon>Bacteria</taxon>
        <taxon>Bacillati</taxon>
        <taxon>Actinomycetota</taxon>
        <taxon>Actinomycetes</taxon>
        <taxon>Streptosporangiales</taxon>
        <taxon>Thermomonosporaceae</taxon>
        <taxon>Actinomadura</taxon>
    </lineage>
</organism>
<evidence type="ECO:0000313" key="1">
    <source>
        <dbReference type="EMBL" id="TMQ89915.1"/>
    </source>
</evidence>
<sequence length="76" mass="8410">MERTSRDGGVSRFVEGQRFRRRSSPGRFAFDVDHRSAGDADHEWAGKDDAAQDVAAEEFLGAVPDGADDDCQQQPR</sequence>
<keyword evidence="2" id="KW-1185">Reference proteome</keyword>
<comment type="caution">
    <text evidence="1">The sequence shown here is derived from an EMBL/GenBank/DDBJ whole genome shotgun (WGS) entry which is preliminary data.</text>
</comment>
<dbReference type="AlphaFoldDB" id="A0A5C4IZY7"/>
<name>A0A5C4IZY7_9ACTN</name>
<accession>A0A5C4IZY7</accession>
<protein>
    <submittedName>
        <fullName evidence="1">Uncharacterized protein</fullName>
    </submittedName>
</protein>
<proteinExistence type="predicted"/>
<gene>
    <name evidence="1" type="ORF">ETD83_37770</name>
</gene>
<evidence type="ECO:0000313" key="2">
    <source>
        <dbReference type="Proteomes" id="UP000309174"/>
    </source>
</evidence>
<dbReference type="Proteomes" id="UP000309174">
    <property type="component" value="Unassembled WGS sequence"/>
</dbReference>
<reference evidence="1 2" key="1">
    <citation type="submission" date="2019-05" db="EMBL/GenBank/DDBJ databases">
        <title>Draft genome sequence of Actinomadura sp. 14C53.</title>
        <authorList>
            <person name="Saricaoglu S."/>
            <person name="Isik K."/>
        </authorList>
    </citation>
    <scope>NUCLEOTIDE SEQUENCE [LARGE SCALE GENOMIC DNA]</scope>
    <source>
        <strain evidence="1 2">14C53</strain>
    </source>
</reference>